<evidence type="ECO:0000313" key="2">
    <source>
        <dbReference type="EMBL" id="CAD7091985.1"/>
    </source>
</evidence>
<dbReference type="Proteomes" id="UP000594454">
    <property type="component" value="Chromosome 6"/>
</dbReference>
<dbReference type="Gene3D" id="1.20.1050.10">
    <property type="match status" value="1"/>
</dbReference>
<dbReference type="AlphaFoldDB" id="A0A7R8V337"/>
<gene>
    <name evidence="2" type="ORF">HERILL_LOCUS14380</name>
</gene>
<dbReference type="InParanoid" id="A0A7R8V337"/>
<accession>A0A7R8V337</accession>
<proteinExistence type="predicted"/>
<reference evidence="2 3" key="1">
    <citation type="submission" date="2020-11" db="EMBL/GenBank/DDBJ databases">
        <authorList>
            <person name="Wallbank WR R."/>
            <person name="Pardo Diaz C."/>
            <person name="Kozak K."/>
            <person name="Martin S."/>
            <person name="Jiggins C."/>
            <person name="Moest M."/>
            <person name="Warren A I."/>
            <person name="Generalovic N T."/>
            <person name="Byers J.R.P. K."/>
            <person name="Montejo-Kovacevich G."/>
            <person name="Yen C E."/>
        </authorList>
    </citation>
    <scope>NUCLEOTIDE SEQUENCE [LARGE SCALE GENOMIC DNA]</scope>
</reference>
<sequence length="148" mass="16910">MCNVESIQKIANYLGVQPGRLGYNNEQVVTRTVKNQTQQGYATILSQLAKETPGTKDKQVVRVILKDLNQYLLTRSYFVGYSLTLADLAIFYAIHDIVKSLTPIEKESYLNLSRWFNHLQKNEQIQQGADLINFTTIYLHGWATGTHM</sequence>
<feature type="domain" description="GST C-terminal" evidence="1">
    <location>
        <begin position="1"/>
        <end position="139"/>
    </location>
</feature>
<dbReference type="PROSITE" id="PS50405">
    <property type="entry name" value="GST_CTER"/>
    <property type="match status" value="1"/>
</dbReference>
<dbReference type="GO" id="GO:0017101">
    <property type="term" value="C:aminoacyl-tRNA synthetase multienzyme complex"/>
    <property type="evidence" value="ECO:0007669"/>
    <property type="project" value="InterPro"/>
</dbReference>
<dbReference type="SUPFAM" id="SSF47616">
    <property type="entry name" value="GST C-terminal domain-like"/>
    <property type="match status" value="1"/>
</dbReference>
<name>A0A7R8V337_HERIL</name>
<dbReference type="InterPro" id="IPR036282">
    <property type="entry name" value="Glutathione-S-Trfase_C_sf"/>
</dbReference>
<dbReference type="GO" id="GO:0005737">
    <property type="term" value="C:cytoplasm"/>
    <property type="evidence" value="ECO:0007669"/>
    <property type="project" value="TreeGrafter"/>
</dbReference>
<evidence type="ECO:0000259" key="1">
    <source>
        <dbReference type="PROSITE" id="PS50405"/>
    </source>
</evidence>
<protein>
    <recommendedName>
        <fullName evidence="1">GST C-terminal domain-containing protein</fullName>
    </recommendedName>
</protein>
<dbReference type="GO" id="GO:0043517">
    <property type="term" value="P:positive regulation of DNA damage response, signal transduction by p53 class mediator"/>
    <property type="evidence" value="ECO:0007669"/>
    <property type="project" value="InterPro"/>
</dbReference>
<dbReference type="PANTHER" id="PTHR44490">
    <property type="entry name" value="EUKARYOTIC TRANSLATION ELONGATION FACTOR 1 EPSILON-1"/>
    <property type="match status" value="1"/>
</dbReference>
<dbReference type="InterPro" id="IPR042450">
    <property type="entry name" value="EEF1E1"/>
</dbReference>
<dbReference type="PANTHER" id="PTHR44490:SF1">
    <property type="entry name" value="EUKARYOTIC TRANSLATION ELONGATION FACTOR 1 EPSILON-1"/>
    <property type="match status" value="1"/>
</dbReference>
<keyword evidence="3" id="KW-1185">Reference proteome</keyword>
<dbReference type="GO" id="GO:0005634">
    <property type="term" value="C:nucleus"/>
    <property type="evidence" value="ECO:0007669"/>
    <property type="project" value="TreeGrafter"/>
</dbReference>
<dbReference type="FunCoup" id="A0A7R8V337">
    <property type="interactions" value="1155"/>
</dbReference>
<dbReference type="InterPro" id="IPR010987">
    <property type="entry name" value="Glutathione-S-Trfase_C-like"/>
</dbReference>
<evidence type="ECO:0000313" key="3">
    <source>
        <dbReference type="Proteomes" id="UP000594454"/>
    </source>
</evidence>
<dbReference type="Pfam" id="PF21972">
    <property type="entry name" value="Arc1p_N_like"/>
    <property type="match status" value="1"/>
</dbReference>
<organism evidence="2 3">
    <name type="scientific">Hermetia illucens</name>
    <name type="common">Black soldier fly</name>
    <dbReference type="NCBI Taxonomy" id="343691"/>
    <lineage>
        <taxon>Eukaryota</taxon>
        <taxon>Metazoa</taxon>
        <taxon>Ecdysozoa</taxon>
        <taxon>Arthropoda</taxon>
        <taxon>Hexapoda</taxon>
        <taxon>Insecta</taxon>
        <taxon>Pterygota</taxon>
        <taxon>Neoptera</taxon>
        <taxon>Endopterygota</taxon>
        <taxon>Diptera</taxon>
        <taxon>Brachycera</taxon>
        <taxon>Stratiomyomorpha</taxon>
        <taxon>Stratiomyidae</taxon>
        <taxon>Hermetiinae</taxon>
        <taxon>Hermetia</taxon>
    </lineage>
</organism>
<dbReference type="InterPro" id="IPR053836">
    <property type="entry name" value="Arc1-like_N"/>
</dbReference>
<dbReference type="EMBL" id="LR899014">
    <property type="protein sequence ID" value="CAD7091985.1"/>
    <property type="molecule type" value="Genomic_DNA"/>
</dbReference>